<feature type="domain" description="AAA+ ATPase" evidence="1">
    <location>
        <begin position="533"/>
        <end position="665"/>
    </location>
</feature>
<sequence length="764" mass="80090">MTAPSPTCPDEVTGPAAPTAADWLLARLALIEARVRRAIAVRTGDETAAGPGGFPGPAEAPFDPFQGLYISDDAAPHLLDAPTGPLPPDPAESRLAAALRTHEEAAVAAGAAPPLLRLAQEFGLGPLDVDILLIALAPDTDARFERCYGYLNDDITCRHATTGLALALCGVPSASATARRVFSPDGPLRAGGLLEDGDTARPYLTRMLRVPDRVTAHLLGHDALPAGLHTAVTLPRPAPQAPLTGDSPLAATARRLASLLTRHRLAHLRDGPGAAADSVAETALAAVGRPALRLDLAALSGEPRAQTEAQTEAVVRAAVLEARLRGCGLLVGPVGSVAPAVGSSADVRRLRGLLAPLADLPLPVVFTGPEPWDAHWMPTPPVLIECPPLTEPDRAALWRHELRALTGPAAGTHEAVADGIGAATADRIDEAAAAGARYRIAPHRIPAVAASACRQADADGTPVGPAAVHAAARSWNGSALGRLARRVRPAVSWPDLVLPERPYEQLRGLARRIRHRDQVLGRWGMRPGGGRGRGVTALFSGASGTGKTFAAEVVAADLGLDLYVVDLATVVDKYIGETEKNLERIFTEADAVNAVLLFDEADAVFGKRTATQDAHDRYANTGTSYLLQRLESFDGLALLTTNMHANIDAAFLRRLDLVVHFPAPDEAQRRALWDRCLGPGVPRAADLDEAALAALAGAFDLPGGAIRCCAVTAAYRAAADDRPLSTADLLAAVREEYAKLGRYVDESRFPAAIQPMQAAQAVPQ</sequence>
<organism evidence="2 3">
    <name type="scientific">Streptomyces hiroshimensis</name>
    <dbReference type="NCBI Taxonomy" id="66424"/>
    <lineage>
        <taxon>Bacteria</taxon>
        <taxon>Bacillati</taxon>
        <taxon>Actinomycetota</taxon>
        <taxon>Actinomycetes</taxon>
        <taxon>Kitasatosporales</taxon>
        <taxon>Streptomycetaceae</taxon>
        <taxon>Streptomyces</taxon>
    </lineage>
</organism>
<accession>A0ABQ2Z577</accession>
<dbReference type="Pfam" id="PF00004">
    <property type="entry name" value="AAA"/>
    <property type="match status" value="1"/>
</dbReference>
<dbReference type="SUPFAM" id="SSF52540">
    <property type="entry name" value="P-loop containing nucleoside triphosphate hydrolases"/>
    <property type="match status" value="1"/>
</dbReference>
<dbReference type="Proteomes" id="UP000659223">
    <property type="component" value="Unassembled WGS sequence"/>
</dbReference>
<dbReference type="InterPro" id="IPR003593">
    <property type="entry name" value="AAA+_ATPase"/>
</dbReference>
<protein>
    <submittedName>
        <fullName evidence="2">ATPase</fullName>
    </submittedName>
</protein>
<keyword evidence="3" id="KW-1185">Reference proteome</keyword>
<dbReference type="InterPro" id="IPR003959">
    <property type="entry name" value="ATPase_AAA_core"/>
</dbReference>
<dbReference type="RefSeq" id="WP_190024648.1">
    <property type="nucleotide sequence ID" value="NZ_BMUT01000014.1"/>
</dbReference>
<dbReference type="EMBL" id="BMUT01000014">
    <property type="protein sequence ID" value="GGY02860.1"/>
    <property type="molecule type" value="Genomic_DNA"/>
</dbReference>
<dbReference type="InterPro" id="IPR054472">
    <property type="entry name" value="WHD"/>
</dbReference>
<evidence type="ECO:0000313" key="2">
    <source>
        <dbReference type="EMBL" id="GGY02860.1"/>
    </source>
</evidence>
<dbReference type="Gene3D" id="3.40.50.300">
    <property type="entry name" value="P-loop containing nucleotide triphosphate hydrolases"/>
    <property type="match status" value="1"/>
</dbReference>
<dbReference type="Pfam" id="PF22977">
    <property type="entry name" value="WHD"/>
    <property type="match status" value="1"/>
</dbReference>
<dbReference type="SMART" id="SM00382">
    <property type="entry name" value="AAA"/>
    <property type="match status" value="1"/>
</dbReference>
<name>A0ABQ2Z577_9ACTN</name>
<reference evidence="3" key="1">
    <citation type="journal article" date="2019" name="Int. J. Syst. Evol. Microbiol.">
        <title>The Global Catalogue of Microorganisms (GCM) 10K type strain sequencing project: providing services to taxonomists for standard genome sequencing and annotation.</title>
        <authorList>
            <consortium name="The Broad Institute Genomics Platform"/>
            <consortium name="The Broad Institute Genome Sequencing Center for Infectious Disease"/>
            <person name="Wu L."/>
            <person name="Ma J."/>
        </authorList>
    </citation>
    <scope>NUCLEOTIDE SEQUENCE [LARGE SCALE GENOMIC DNA]</scope>
    <source>
        <strain evidence="3">JCM 4586</strain>
    </source>
</reference>
<dbReference type="InterPro" id="IPR027417">
    <property type="entry name" value="P-loop_NTPase"/>
</dbReference>
<proteinExistence type="predicted"/>
<comment type="caution">
    <text evidence="2">The sequence shown here is derived from an EMBL/GenBank/DDBJ whole genome shotgun (WGS) entry which is preliminary data.</text>
</comment>
<dbReference type="PANTHER" id="PTHR46411">
    <property type="entry name" value="FAMILY ATPASE, PUTATIVE-RELATED"/>
    <property type="match status" value="1"/>
</dbReference>
<dbReference type="PANTHER" id="PTHR46411:SF3">
    <property type="entry name" value="AAA+ ATPASE DOMAIN-CONTAINING PROTEIN"/>
    <property type="match status" value="1"/>
</dbReference>
<gene>
    <name evidence="2" type="ORF">GCM10010324_57320</name>
</gene>
<dbReference type="CDD" id="cd19481">
    <property type="entry name" value="RecA-like_protease"/>
    <property type="match status" value="1"/>
</dbReference>
<evidence type="ECO:0000259" key="1">
    <source>
        <dbReference type="SMART" id="SM00382"/>
    </source>
</evidence>
<evidence type="ECO:0000313" key="3">
    <source>
        <dbReference type="Proteomes" id="UP000659223"/>
    </source>
</evidence>